<dbReference type="InParanoid" id="G3HT96"/>
<dbReference type="AlphaFoldDB" id="G3HT96"/>
<reference evidence="2" key="1">
    <citation type="journal article" date="2011" name="Nat. Biotechnol.">
        <title>The genomic sequence of the Chinese hamster ovary (CHO)-K1 cell line.</title>
        <authorList>
            <person name="Xu X."/>
            <person name="Nagarajan H."/>
            <person name="Lewis N.E."/>
            <person name="Pan S."/>
            <person name="Cai Z."/>
            <person name="Liu X."/>
            <person name="Chen W."/>
            <person name="Xie M."/>
            <person name="Wang W."/>
            <person name="Hammond S."/>
            <person name="Andersen M.R."/>
            <person name="Neff N."/>
            <person name="Passarelli B."/>
            <person name="Koh W."/>
            <person name="Fan H.C."/>
            <person name="Wang J."/>
            <person name="Gui Y."/>
            <person name="Lee K.H."/>
            <person name="Betenbaugh M.J."/>
            <person name="Quake S.R."/>
            <person name="Famili I."/>
            <person name="Palsson B.O."/>
            <person name="Wang J."/>
        </authorList>
    </citation>
    <scope>NUCLEOTIDE SEQUENCE [LARGE SCALE GENOMIC DNA]</scope>
    <source>
        <strain evidence="2">CHO K1 cell line</strain>
    </source>
</reference>
<protein>
    <submittedName>
        <fullName evidence="1">Uncharacterized protein</fullName>
    </submittedName>
</protein>
<evidence type="ECO:0000313" key="1">
    <source>
        <dbReference type="EMBL" id="EGW05624.1"/>
    </source>
</evidence>
<name>G3HT96_CRIGR</name>
<organism evidence="1 2">
    <name type="scientific">Cricetulus griseus</name>
    <name type="common">Chinese hamster</name>
    <name type="synonym">Cricetulus barabensis griseus</name>
    <dbReference type="NCBI Taxonomy" id="10029"/>
    <lineage>
        <taxon>Eukaryota</taxon>
        <taxon>Metazoa</taxon>
        <taxon>Chordata</taxon>
        <taxon>Craniata</taxon>
        <taxon>Vertebrata</taxon>
        <taxon>Euteleostomi</taxon>
        <taxon>Mammalia</taxon>
        <taxon>Eutheria</taxon>
        <taxon>Euarchontoglires</taxon>
        <taxon>Glires</taxon>
        <taxon>Rodentia</taxon>
        <taxon>Myomorpha</taxon>
        <taxon>Muroidea</taxon>
        <taxon>Cricetidae</taxon>
        <taxon>Cricetinae</taxon>
        <taxon>Cricetulus</taxon>
    </lineage>
</organism>
<accession>G3HT96</accession>
<dbReference type="Proteomes" id="UP000001075">
    <property type="component" value="Unassembled WGS sequence"/>
</dbReference>
<evidence type="ECO:0000313" key="2">
    <source>
        <dbReference type="Proteomes" id="UP000001075"/>
    </source>
</evidence>
<dbReference type="EMBL" id="JH000691">
    <property type="protein sequence ID" value="EGW05624.1"/>
    <property type="molecule type" value="Genomic_DNA"/>
</dbReference>
<gene>
    <name evidence="1" type="ORF">I79_014118</name>
</gene>
<proteinExistence type="predicted"/>
<sequence length="131" mass="14432">MWPQLCPWSRVATSPEFSRVPVARQAVQSYVFLLDVLITGLGRETSGVGLAGIYVHGPTSHRTHLPVYTVLQSGLAVSHTLQRPSVCTLLRATAGRAVRLICPGNSTRDPFHEDKYDGDLSSFYHGVWGRE</sequence>